<keyword evidence="2" id="KW-0131">Cell cycle</keyword>
<accession>A0ABR3D377</accession>
<organism evidence="5 6">
    <name type="scientific">Neurospora intermedia</name>
    <dbReference type="NCBI Taxonomy" id="5142"/>
    <lineage>
        <taxon>Eukaryota</taxon>
        <taxon>Fungi</taxon>
        <taxon>Dikarya</taxon>
        <taxon>Ascomycota</taxon>
        <taxon>Pezizomycotina</taxon>
        <taxon>Sordariomycetes</taxon>
        <taxon>Sordariomycetidae</taxon>
        <taxon>Sordariales</taxon>
        <taxon>Sordariaceae</taxon>
        <taxon>Neurospora</taxon>
    </lineage>
</organism>
<feature type="region of interest" description="Disordered" evidence="3">
    <location>
        <begin position="1"/>
        <end position="105"/>
    </location>
</feature>
<sequence length="528" mass="58591">MPGATSRNTRSAREKLNPSEQAHPPDISDFARLAKIQQSPSKDSTPKKRAQAETTRTSSIEIVLSSRKRKVTDDSDLESSPTISKKLRQKSNDTKDNENIAPCETPCRRKKTVRFEDTASVKIEHNNESKKLNFKPIPNFSAPAVSVNRKRRLLEEDDEPLYKNNYDATEAETLLERLALQTPAKRRSKHHIGESSEHDLPRELVQLLDLQAAFLKTYTMQLAHNGSNLPVDLRTLLPSVTRTWGKRKVTIEDIQRYIGVLNWVSSSSKPTTTTTATTSPSKAPFYLSDYGRGKICIELHESHSGPLLEHKLNMDFESNLRALWHSRRPGQVASLFLSTLPQAQIKACASAVKAASLSNKNQRTLEELKNGVVRKQQLQQEKQQRPTAPAPSLKPDSTKLSLLDRIRFKENQAALAALSGPSAAEMQRRAALQRAEDVAAVIGMLCTATGAQARMAFTMTALLVKLKDSLRTPISQEDAAGCVRLLASEVAPQWLKIVTVGGRENVVVQTAFQPSKMEVGQMVKVLLG</sequence>
<evidence type="ECO:0000256" key="1">
    <source>
        <dbReference type="ARBA" id="ARBA00008356"/>
    </source>
</evidence>
<dbReference type="Gene3D" id="1.10.10.1420">
    <property type="entry name" value="DNA replication factor Cdt1, C-terminal WH domain"/>
    <property type="match status" value="1"/>
</dbReference>
<dbReference type="Proteomes" id="UP001451303">
    <property type="component" value="Unassembled WGS sequence"/>
</dbReference>
<name>A0ABR3D377_NEUIN</name>
<evidence type="ECO:0000313" key="6">
    <source>
        <dbReference type="Proteomes" id="UP001451303"/>
    </source>
</evidence>
<comment type="similarity">
    <text evidence="1">Belongs to the Cdt1 family.</text>
</comment>
<dbReference type="EMBL" id="JAVLET010000010">
    <property type="protein sequence ID" value="KAL0467155.1"/>
    <property type="molecule type" value="Genomic_DNA"/>
</dbReference>
<evidence type="ECO:0000256" key="2">
    <source>
        <dbReference type="ARBA" id="ARBA00023306"/>
    </source>
</evidence>
<comment type="caution">
    <text evidence="5">The sequence shown here is derived from an EMBL/GenBank/DDBJ whole genome shotgun (WGS) entry which is preliminary data.</text>
</comment>
<proteinExistence type="inferred from homology"/>
<dbReference type="InterPro" id="IPR032054">
    <property type="entry name" value="Cdt1_C"/>
</dbReference>
<keyword evidence="6" id="KW-1185">Reference proteome</keyword>
<evidence type="ECO:0000256" key="3">
    <source>
        <dbReference type="SAM" id="MobiDB-lite"/>
    </source>
</evidence>
<evidence type="ECO:0000313" key="5">
    <source>
        <dbReference type="EMBL" id="KAL0467155.1"/>
    </source>
</evidence>
<dbReference type="Pfam" id="PF16679">
    <property type="entry name" value="CDT1_C"/>
    <property type="match status" value="1"/>
</dbReference>
<gene>
    <name evidence="5" type="ORF">QR685DRAFT_533535</name>
</gene>
<feature type="domain" description="DNA replication factor Cdt1 C-terminal" evidence="4">
    <location>
        <begin position="401"/>
        <end position="501"/>
    </location>
</feature>
<evidence type="ECO:0000259" key="4">
    <source>
        <dbReference type="Pfam" id="PF16679"/>
    </source>
</evidence>
<feature type="region of interest" description="Disordered" evidence="3">
    <location>
        <begin position="376"/>
        <end position="397"/>
    </location>
</feature>
<protein>
    <recommendedName>
        <fullName evidence="4">DNA replication factor Cdt1 C-terminal domain-containing protein</fullName>
    </recommendedName>
</protein>
<reference evidence="5 6" key="1">
    <citation type="submission" date="2023-09" db="EMBL/GenBank/DDBJ databases">
        <title>Multi-omics analysis of a traditional fermented food reveals byproduct-associated fungal strains for waste-to-food upcycling.</title>
        <authorList>
            <consortium name="Lawrence Berkeley National Laboratory"/>
            <person name="Rekdal V.M."/>
            <person name="Villalobos-Escobedo J.M."/>
            <person name="Rodriguez-Valeron N."/>
            <person name="Garcia M.O."/>
            <person name="Vasquez D.P."/>
            <person name="Damayanti I."/>
            <person name="Sorensen P.M."/>
            <person name="Baidoo E.E."/>
            <person name="De Carvalho A.C."/>
            <person name="Riley R."/>
            <person name="Lipzen A."/>
            <person name="He G."/>
            <person name="Yan M."/>
            <person name="Haridas S."/>
            <person name="Daum C."/>
            <person name="Yoshinaga Y."/>
            <person name="Ng V."/>
            <person name="Grigoriev I.V."/>
            <person name="Munk R."/>
            <person name="Nuraida L."/>
            <person name="Wijaya C.H."/>
            <person name="Morales P.-C."/>
            <person name="Keasling J.D."/>
        </authorList>
    </citation>
    <scope>NUCLEOTIDE SEQUENCE [LARGE SCALE GENOMIC DNA]</scope>
    <source>
        <strain evidence="5 6">FGSC 2613</strain>
    </source>
</reference>
<dbReference type="InterPro" id="IPR038090">
    <property type="entry name" value="Cdt1_C_WH_dom_sf"/>
</dbReference>
<dbReference type="Pfam" id="PF26121">
    <property type="entry name" value="HTH_CDT1"/>
    <property type="match status" value="1"/>
</dbReference>